<sequence length="80" mass="9038">MQIKGEKDPDEGALWRRVTPSGPPTEPEVYERDVVLRLNLNLAATTNEFLAVTTKTDLNEVRSSMFFWIFDIGAPEAKIT</sequence>
<evidence type="ECO:0000256" key="1">
    <source>
        <dbReference type="SAM" id="MobiDB-lite"/>
    </source>
</evidence>
<dbReference type="EMBL" id="JH431723">
    <property type="status" value="NOT_ANNOTATED_CDS"/>
    <property type="molecule type" value="Genomic_DNA"/>
</dbReference>
<dbReference type="HOGENOM" id="CLU_2592808_0_0_1"/>
<evidence type="ECO:0000313" key="2">
    <source>
        <dbReference type="EnsemblMetazoa" id="SMAR014143-PA"/>
    </source>
</evidence>
<evidence type="ECO:0000313" key="3">
    <source>
        <dbReference type="Proteomes" id="UP000014500"/>
    </source>
</evidence>
<accession>T1JJW3</accession>
<dbReference type="AlphaFoldDB" id="T1JJW3"/>
<reference evidence="2" key="2">
    <citation type="submission" date="2015-02" db="UniProtKB">
        <authorList>
            <consortium name="EnsemblMetazoa"/>
        </authorList>
    </citation>
    <scope>IDENTIFICATION</scope>
</reference>
<organism evidence="2 3">
    <name type="scientific">Strigamia maritima</name>
    <name type="common">European centipede</name>
    <name type="synonym">Geophilus maritimus</name>
    <dbReference type="NCBI Taxonomy" id="126957"/>
    <lineage>
        <taxon>Eukaryota</taxon>
        <taxon>Metazoa</taxon>
        <taxon>Ecdysozoa</taxon>
        <taxon>Arthropoda</taxon>
        <taxon>Myriapoda</taxon>
        <taxon>Chilopoda</taxon>
        <taxon>Pleurostigmophora</taxon>
        <taxon>Geophilomorpha</taxon>
        <taxon>Linotaeniidae</taxon>
        <taxon>Strigamia</taxon>
    </lineage>
</organism>
<name>T1JJW3_STRMM</name>
<protein>
    <submittedName>
        <fullName evidence="2">Uncharacterized protein</fullName>
    </submittedName>
</protein>
<reference evidence="3" key="1">
    <citation type="submission" date="2011-05" db="EMBL/GenBank/DDBJ databases">
        <authorList>
            <person name="Richards S.R."/>
            <person name="Qu J."/>
            <person name="Jiang H."/>
            <person name="Jhangiani S.N."/>
            <person name="Agravi P."/>
            <person name="Goodspeed R."/>
            <person name="Gross S."/>
            <person name="Mandapat C."/>
            <person name="Jackson L."/>
            <person name="Mathew T."/>
            <person name="Pu L."/>
            <person name="Thornton R."/>
            <person name="Saada N."/>
            <person name="Wilczek-Boney K.B."/>
            <person name="Lee S."/>
            <person name="Kovar C."/>
            <person name="Wu Y."/>
            <person name="Scherer S.E."/>
            <person name="Worley K.C."/>
            <person name="Muzny D.M."/>
            <person name="Gibbs R."/>
        </authorList>
    </citation>
    <scope>NUCLEOTIDE SEQUENCE</scope>
    <source>
        <strain evidence="3">Brora</strain>
    </source>
</reference>
<keyword evidence="3" id="KW-1185">Reference proteome</keyword>
<feature type="region of interest" description="Disordered" evidence="1">
    <location>
        <begin position="1"/>
        <end position="28"/>
    </location>
</feature>
<proteinExistence type="predicted"/>
<dbReference type="Proteomes" id="UP000014500">
    <property type="component" value="Unassembled WGS sequence"/>
</dbReference>
<dbReference type="EnsemblMetazoa" id="SMAR014143-RA">
    <property type="protein sequence ID" value="SMAR014143-PA"/>
    <property type="gene ID" value="SMAR014143"/>
</dbReference>